<dbReference type="AlphaFoldDB" id="A0ABD5RK29"/>
<dbReference type="SUPFAM" id="SSF53448">
    <property type="entry name" value="Nucleotide-diphospho-sugar transferases"/>
    <property type="match status" value="1"/>
</dbReference>
<comment type="similarity">
    <text evidence="1">Belongs to the glycosyltransferase 2 family.</text>
</comment>
<evidence type="ECO:0000313" key="6">
    <source>
        <dbReference type="EMBL" id="MFC5970663.1"/>
    </source>
</evidence>
<feature type="region of interest" description="Disordered" evidence="4">
    <location>
        <begin position="294"/>
        <end position="315"/>
    </location>
</feature>
<evidence type="ECO:0000313" key="7">
    <source>
        <dbReference type="Proteomes" id="UP001596099"/>
    </source>
</evidence>
<reference evidence="6 7" key="1">
    <citation type="journal article" date="2019" name="Int. J. Syst. Evol. Microbiol.">
        <title>The Global Catalogue of Microorganisms (GCM) 10K type strain sequencing project: providing services to taxonomists for standard genome sequencing and annotation.</title>
        <authorList>
            <consortium name="The Broad Institute Genomics Platform"/>
            <consortium name="The Broad Institute Genome Sequencing Center for Infectious Disease"/>
            <person name="Wu L."/>
            <person name="Ma J."/>
        </authorList>
    </citation>
    <scope>NUCLEOTIDE SEQUENCE [LARGE SCALE GENOMIC DNA]</scope>
    <source>
        <strain evidence="6 7">CGMCC 1.12543</strain>
    </source>
</reference>
<dbReference type="EC" id="2.4.-.-" evidence="6"/>
<dbReference type="PANTHER" id="PTHR43179:SF12">
    <property type="entry name" value="GALACTOFURANOSYLTRANSFERASE GLFT2"/>
    <property type="match status" value="1"/>
</dbReference>
<gene>
    <name evidence="6" type="ORF">ACFPYI_04890</name>
</gene>
<organism evidence="6 7">
    <name type="scientific">Halomarina salina</name>
    <dbReference type="NCBI Taxonomy" id="1872699"/>
    <lineage>
        <taxon>Archaea</taxon>
        <taxon>Methanobacteriati</taxon>
        <taxon>Methanobacteriota</taxon>
        <taxon>Stenosarchaea group</taxon>
        <taxon>Halobacteria</taxon>
        <taxon>Halobacteriales</taxon>
        <taxon>Natronomonadaceae</taxon>
        <taxon>Halomarina</taxon>
    </lineage>
</organism>
<name>A0ABD5RK29_9EURY</name>
<evidence type="ECO:0000256" key="4">
    <source>
        <dbReference type="SAM" id="MobiDB-lite"/>
    </source>
</evidence>
<evidence type="ECO:0000256" key="1">
    <source>
        <dbReference type="ARBA" id="ARBA00006739"/>
    </source>
</evidence>
<dbReference type="CDD" id="cd00761">
    <property type="entry name" value="Glyco_tranf_GTA_type"/>
    <property type="match status" value="1"/>
</dbReference>
<comment type="caution">
    <text evidence="6">The sequence shown here is derived from an EMBL/GenBank/DDBJ whole genome shotgun (WGS) entry which is preliminary data.</text>
</comment>
<sequence length="324" mass="34938">MKLSVVVPTLNGREHLQRCLDSLVDHAPDVETIVVNGPSVDGTTGMVRDRADVDVLVEIDERNVNVARNAGAERATGDAVAFLDYVFTVEAGWADAIREAFGGIAGGHRASGHGPDLPAVVTGPVHQSLRGGVTTETAERRSIGGRQVTYFSGGNVAFSSDALDALDGFDEYLLTGGARDAAHRLAALDRQVEWVPEMSVCREEANAEIRQPSLAADGGEHRKDWYWRYRSLAYRLSKNYGTTSTCWRVTRHALGDAGRALTDVVRGDSSFSGWAANGRDVLVGAVTGVKDGSGARLRDRSSVRNPRGLSDRGDRAVAMYDRRE</sequence>
<dbReference type="InterPro" id="IPR029044">
    <property type="entry name" value="Nucleotide-diphossugar_trans"/>
</dbReference>
<evidence type="ECO:0000259" key="5">
    <source>
        <dbReference type="Pfam" id="PF00535"/>
    </source>
</evidence>
<dbReference type="Proteomes" id="UP001596099">
    <property type="component" value="Unassembled WGS sequence"/>
</dbReference>
<protein>
    <submittedName>
        <fullName evidence="6">Glycosyltransferase family 2 protein</fullName>
        <ecNumber evidence="6">2.4.-.-</ecNumber>
    </submittedName>
</protein>
<feature type="domain" description="Glycosyltransferase 2-like" evidence="5">
    <location>
        <begin position="4"/>
        <end position="84"/>
    </location>
</feature>
<evidence type="ECO:0000256" key="2">
    <source>
        <dbReference type="ARBA" id="ARBA00022676"/>
    </source>
</evidence>
<dbReference type="InterPro" id="IPR001173">
    <property type="entry name" value="Glyco_trans_2-like"/>
</dbReference>
<keyword evidence="7" id="KW-1185">Reference proteome</keyword>
<keyword evidence="3 6" id="KW-0808">Transferase</keyword>
<dbReference type="GO" id="GO:0016757">
    <property type="term" value="F:glycosyltransferase activity"/>
    <property type="evidence" value="ECO:0007669"/>
    <property type="project" value="UniProtKB-KW"/>
</dbReference>
<evidence type="ECO:0000256" key="3">
    <source>
        <dbReference type="ARBA" id="ARBA00022679"/>
    </source>
</evidence>
<proteinExistence type="inferred from homology"/>
<dbReference type="PANTHER" id="PTHR43179">
    <property type="entry name" value="RHAMNOSYLTRANSFERASE WBBL"/>
    <property type="match status" value="1"/>
</dbReference>
<dbReference type="RefSeq" id="WP_247413591.1">
    <property type="nucleotide sequence ID" value="NZ_JALLGW010000001.1"/>
</dbReference>
<keyword evidence="2 6" id="KW-0328">Glycosyltransferase</keyword>
<accession>A0ABD5RK29</accession>
<dbReference type="EMBL" id="JBHSQH010000001">
    <property type="protein sequence ID" value="MFC5970663.1"/>
    <property type="molecule type" value="Genomic_DNA"/>
</dbReference>
<dbReference type="Gene3D" id="3.90.550.10">
    <property type="entry name" value="Spore Coat Polysaccharide Biosynthesis Protein SpsA, Chain A"/>
    <property type="match status" value="1"/>
</dbReference>
<dbReference type="Pfam" id="PF00535">
    <property type="entry name" value="Glycos_transf_2"/>
    <property type="match status" value="1"/>
</dbReference>